<proteinExistence type="inferred from homology"/>
<evidence type="ECO:0000256" key="2">
    <source>
        <dbReference type="ARBA" id="ARBA00022741"/>
    </source>
</evidence>
<dbReference type="InterPro" id="IPR006703">
    <property type="entry name" value="G_AIG1"/>
</dbReference>
<organism evidence="5 6">
    <name type="scientific">Scomber scombrus</name>
    <name type="common">Atlantic mackerel</name>
    <name type="synonym">Scomber vernalis</name>
    <dbReference type="NCBI Taxonomy" id="13677"/>
    <lineage>
        <taxon>Eukaryota</taxon>
        <taxon>Metazoa</taxon>
        <taxon>Chordata</taxon>
        <taxon>Craniata</taxon>
        <taxon>Vertebrata</taxon>
        <taxon>Euteleostomi</taxon>
        <taxon>Actinopterygii</taxon>
        <taxon>Neopterygii</taxon>
        <taxon>Teleostei</taxon>
        <taxon>Neoteleostei</taxon>
        <taxon>Acanthomorphata</taxon>
        <taxon>Pelagiaria</taxon>
        <taxon>Scombriformes</taxon>
        <taxon>Scombridae</taxon>
        <taxon>Scomber</taxon>
    </lineage>
</organism>
<evidence type="ECO:0000313" key="5">
    <source>
        <dbReference type="EMBL" id="CAK6984951.1"/>
    </source>
</evidence>
<evidence type="ECO:0000256" key="1">
    <source>
        <dbReference type="ARBA" id="ARBA00008535"/>
    </source>
</evidence>
<name>A0AAV1QKW4_SCOSC</name>
<dbReference type="PANTHER" id="PTHR10903">
    <property type="entry name" value="GTPASE, IMAP FAMILY MEMBER-RELATED"/>
    <property type="match status" value="1"/>
</dbReference>
<evidence type="ECO:0000313" key="6">
    <source>
        <dbReference type="Proteomes" id="UP001314229"/>
    </source>
</evidence>
<evidence type="ECO:0000256" key="3">
    <source>
        <dbReference type="ARBA" id="ARBA00023134"/>
    </source>
</evidence>
<evidence type="ECO:0000259" key="4">
    <source>
        <dbReference type="PROSITE" id="PS51720"/>
    </source>
</evidence>
<sequence>MAAASDVPKLKRSSSYELLPPNMSELRVVLLGNSWSEKNSVGNFILGETVFNKAPKCCQRISGPLEEKKKIAVINTPDLLFSSMSSSEEEGFLKECAEVSAPAPHVFLLVLKPEDFTEEHKQRLCTVLGNFSDQSFDHSLILISTPREESSDFSENYMKYPPLKEMIRKCRYRYLKQMDLERPELLTRLGQISKENNGEHVSYEMFEDTTATLPGDHQTQKKRPTSIAEAVKAAGLRGATDNTLQLSLPGINPVPY</sequence>
<dbReference type="InterPro" id="IPR027417">
    <property type="entry name" value="P-loop_NTPase"/>
</dbReference>
<keyword evidence="3" id="KW-0342">GTP-binding</keyword>
<dbReference type="InterPro" id="IPR045058">
    <property type="entry name" value="GIMA/IAN/Toc"/>
</dbReference>
<dbReference type="PANTHER" id="PTHR10903:SF170">
    <property type="entry name" value="GTPASE IMAP FAMILY MEMBER 7"/>
    <property type="match status" value="1"/>
</dbReference>
<accession>A0AAV1QKW4</accession>
<dbReference type="Gene3D" id="3.40.50.300">
    <property type="entry name" value="P-loop containing nucleotide triphosphate hydrolases"/>
    <property type="match status" value="1"/>
</dbReference>
<dbReference type="Proteomes" id="UP001314229">
    <property type="component" value="Unassembled WGS sequence"/>
</dbReference>
<gene>
    <name evidence="5" type="ORF">FSCOSCO3_A021741</name>
</gene>
<dbReference type="Pfam" id="PF04548">
    <property type="entry name" value="AIG1"/>
    <property type="match status" value="1"/>
</dbReference>
<comment type="caution">
    <text evidence="5">The sequence shown here is derived from an EMBL/GenBank/DDBJ whole genome shotgun (WGS) entry which is preliminary data.</text>
</comment>
<keyword evidence="6" id="KW-1185">Reference proteome</keyword>
<dbReference type="EMBL" id="CAWUFR010002698">
    <property type="protein sequence ID" value="CAK6984951.1"/>
    <property type="molecule type" value="Genomic_DNA"/>
</dbReference>
<dbReference type="PROSITE" id="PS51720">
    <property type="entry name" value="G_AIG1"/>
    <property type="match status" value="1"/>
</dbReference>
<protein>
    <submittedName>
        <fullName evidence="5">GTPase IMAP family member 8-like</fullName>
    </submittedName>
</protein>
<keyword evidence="2" id="KW-0547">Nucleotide-binding</keyword>
<dbReference type="AlphaFoldDB" id="A0AAV1QKW4"/>
<feature type="non-terminal residue" evidence="5">
    <location>
        <position position="256"/>
    </location>
</feature>
<feature type="domain" description="AIG1-type G" evidence="4">
    <location>
        <begin position="23"/>
        <end position="210"/>
    </location>
</feature>
<reference evidence="5 6" key="1">
    <citation type="submission" date="2024-01" db="EMBL/GenBank/DDBJ databases">
        <authorList>
            <person name="Alioto T."/>
            <person name="Alioto T."/>
            <person name="Gomez Garrido J."/>
        </authorList>
    </citation>
    <scope>NUCLEOTIDE SEQUENCE [LARGE SCALE GENOMIC DNA]</scope>
</reference>
<dbReference type="GO" id="GO:0005525">
    <property type="term" value="F:GTP binding"/>
    <property type="evidence" value="ECO:0007669"/>
    <property type="project" value="UniProtKB-KW"/>
</dbReference>
<comment type="similarity">
    <text evidence="1">Belongs to the TRAFAC class TrmE-Era-EngA-EngB-Septin-like GTPase superfamily. AIG1/Toc34/Toc159-like paraseptin GTPase family. IAN subfamily.</text>
</comment>